<name>H2YF31_CIOSA</name>
<dbReference type="PANTHER" id="PTHR18949">
    <property type="entry name" value="CALDESMON"/>
    <property type="match status" value="1"/>
</dbReference>
<reference evidence="2" key="3">
    <citation type="submission" date="2025-09" db="UniProtKB">
        <authorList>
            <consortium name="Ensembl"/>
        </authorList>
    </citation>
    <scope>IDENTIFICATION</scope>
</reference>
<reference evidence="3" key="1">
    <citation type="submission" date="2003-08" db="EMBL/GenBank/DDBJ databases">
        <authorList>
            <person name="Birren B."/>
            <person name="Nusbaum C."/>
            <person name="Abebe A."/>
            <person name="Abouelleil A."/>
            <person name="Adekoya E."/>
            <person name="Ait-zahra M."/>
            <person name="Allen N."/>
            <person name="Allen T."/>
            <person name="An P."/>
            <person name="Anderson M."/>
            <person name="Anderson S."/>
            <person name="Arachchi H."/>
            <person name="Armbruster J."/>
            <person name="Bachantsang P."/>
            <person name="Baldwin J."/>
            <person name="Barry A."/>
            <person name="Bayul T."/>
            <person name="Blitshsteyn B."/>
            <person name="Bloom T."/>
            <person name="Blye J."/>
            <person name="Boguslavskiy L."/>
            <person name="Borowsky M."/>
            <person name="Boukhgalter B."/>
            <person name="Brunache A."/>
            <person name="Butler J."/>
            <person name="Calixte N."/>
            <person name="Calvo S."/>
            <person name="Camarata J."/>
            <person name="Campo K."/>
            <person name="Chang J."/>
            <person name="Cheshatsang Y."/>
            <person name="Citroen M."/>
            <person name="Collymore A."/>
            <person name="Considine T."/>
            <person name="Cook A."/>
            <person name="Cooke P."/>
            <person name="Corum B."/>
            <person name="Cuomo C."/>
            <person name="David R."/>
            <person name="Dawoe T."/>
            <person name="Degray S."/>
            <person name="Dodge S."/>
            <person name="Dooley K."/>
            <person name="Dorje P."/>
            <person name="Dorjee K."/>
            <person name="Dorris L."/>
            <person name="Duffey N."/>
            <person name="Dupes A."/>
            <person name="Elkins T."/>
            <person name="Engels R."/>
            <person name="Erickson J."/>
            <person name="Farina A."/>
            <person name="Faro S."/>
            <person name="Ferreira P."/>
            <person name="Fischer H."/>
            <person name="Fitzgerald M."/>
            <person name="Foley K."/>
            <person name="Gage D."/>
            <person name="Galagan J."/>
            <person name="Gearin G."/>
            <person name="Gnerre S."/>
            <person name="Gnirke A."/>
            <person name="Goyette A."/>
            <person name="Graham J."/>
            <person name="Grandbois E."/>
            <person name="Gyaltsen K."/>
            <person name="Hafez N."/>
            <person name="Hagopian D."/>
            <person name="Hagos B."/>
            <person name="Hall J."/>
            <person name="Hatcher B."/>
            <person name="Heller A."/>
            <person name="Higgins H."/>
            <person name="Honan T."/>
            <person name="Horn A."/>
            <person name="Houde N."/>
            <person name="Hughes L."/>
            <person name="Hulme W."/>
            <person name="Husby E."/>
            <person name="Iliev I."/>
            <person name="Jaffe D."/>
            <person name="Jones C."/>
            <person name="Kamal M."/>
            <person name="Kamat A."/>
            <person name="Kamvysselis M."/>
            <person name="Karlsson E."/>
            <person name="Kells C."/>
            <person name="Kieu A."/>
            <person name="Kisner P."/>
            <person name="Kodira C."/>
            <person name="Kulbokas E."/>
            <person name="Labutti K."/>
            <person name="Lama D."/>
            <person name="Landers T."/>
            <person name="Leger J."/>
            <person name="Levine S."/>
            <person name="Lewis D."/>
            <person name="Lewis T."/>
            <person name="Lindblad-toh K."/>
            <person name="Liu X."/>
            <person name="Lokyitsang T."/>
            <person name="Lokyitsang Y."/>
            <person name="Lucien O."/>
            <person name="Lui A."/>
            <person name="Ma L.J."/>
            <person name="Mabbitt R."/>
            <person name="Macdonald J."/>
            <person name="Maclean C."/>
            <person name="Major J."/>
            <person name="Manning J."/>
            <person name="Marabella R."/>
            <person name="Maru K."/>
            <person name="Matthews C."/>
            <person name="Mauceli E."/>
            <person name="Mccarthy M."/>
            <person name="Mcdonough S."/>
            <person name="Mcghee T."/>
            <person name="Meldrim J."/>
            <person name="Meneus L."/>
            <person name="Mesirov J."/>
            <person name="Mihalev A."/>
            <person name="Mihova T."/>
            <person name="Mikkelsen T."/>
            <person name="Mlenga V."/>
            <person name="Moru K."/>
            <person name="Mozes J."/>
            <person name="Mulrain L."/>
            <person name="Munson G."/>
            <person name="Naylor J."/>
            <person name="Newes C."/>
            <person name="Nguyen C."/>
            <person name="Nguyen N."/>
            <person name="Nguyen T."/>
            <person name="Nicol R."/>
            <person name="Nielsen C."/>
            <person name="Nizzari M."/>
            <person name="Norbu C."/>
            <person name="Norbu N."/>
            <person name="O'donnell P."/>
            <person name="Okoawo O."/>
            <person name="O'leary S."/>
            <person name="Omotosho B."/>
            <person name="O'neill K."/>
            <person name="Osman S."/>
            <person name="Parker S."/>
            <person name="Perrin D."/>
            <person name="Phunkhang P."/>
            <person name="Piqani B."/>
            <person name="Purcell S."/>
            <person name="Rachupka T."/>
            <person name="Ramasamy U."/>
            <person name="Rameau R."/>
            <person name="Ray V."/>
            <person name="Raymond C."/>
            <person name="Retta R."/>
            <person name="Richardson S."/>
            <person name="Rise C."/>
            <person name="Rodriguez J."/>
            <person name="Rogers J."/>
            <person name="Rogov P."/>
            <person name="Rutman M."/>
            <person name="Schupbach R."/>
            <person name="Seaman C."/>
            <person name="Settipalli S."/>
            <person name="Sharpe T."/>
            <person name="Sheridan J."/>
            <person name="Sherpa N."/>
            <person name="Shi J."/>
            <person name="Smirnov S."/>
            <person name="Smith C."/>
            <person name="Sougnez C."/>
            <person name="Spencer B."/>
            <person name="Stalker J."/>
            <person name="Stange-thomann N."/>
            <person name="Stavropoulos S."/>
            <person name="Stetson K."/>
            <person name="Stone C."/>
            <person name="Stone S."/>
            <person name="Stubbs M."/>
            <person name="Talamas J."/>
            <person name="Tchuinga P."/>
            <person name="Tenzing P."/>
            <person name="Tesfaye S."/>
            <person name="Theodore J."/>
            <person name="Thoulutsang Y."/>
            <person name="Topham K."/>
            <person name="Towey S."/>
            <person name="Tsamla T."/>
            <person name="Tsomo N."/>
            <person name="Vallee D."/>
            <person name="Vassiliev H."/>
            <person name="Venkataraman V."/>
            <person name="Vinson J."/>
            <person name="Vo A."/>
            <person name="Wade C."/>
            <person name="Wang S."/>
            <person name="Wangchuk T."/>
            <person name="Wangdi T."/>
            <person name="Whittaker C."/>
            <person name="Wilkinson J."/>
            <person name="Wu Y."/>
            <person name="Wyman D."/>
            <person name="Yadav S."/>
            <person name="Yang S."/>
            <person name="Yang X."/>
            <person name="Yeager S."/>
            <person name="Yee E."/>
            <person name="Young G."/>
            <person name="Zainoun J."/>
            <person name="Zembeck L."/>
            <person name="Zimmer A."/>
            <person name="Zody M."/>
            <person name="Lander E."/>
        </authorList>
    </citation>
    <scope>NUCLEOTIDE SEQUENCE [LARGE SCALE GENOMIC DNA]</scope>
</reference>
<dbReference type="GeneTree" id="ENSGT00660000096726"/>
<feature type="region of interest" description="Disordered" evidence="1">
    <location>
        <begin position="45"/>
        <end position="154"/>
    </location>
</feature>
<organism evidence="2 3">
    <name type="scientific">Ciona savignyi</name>
    <name type="common">Pacific transparent sea squirt</name>
    <dbReference type="NCBI Taxonomy" id="51511"/>
    <lineage>
        <taxon>Eukaryota</taxon>
        <taxon>Metazoa</taxon>
        <taxon>Chordata</taxon>
        <taxon>Tunicata</taxon>
        <taxon>Ascidiacea</taxon>
        <taxon>Phlebobranchia</taxon>
        <taxon>Cionidae</taxon>
        <taxon>Ciona</taxon>
    </lineage>
</organism>
<dbReference type="Ensembl" id="ENSCSAVT00000003987.1">
    <property type="protein sequence ID" value="ENSCSAVP00000003929.1"/>
    <property type="gene ID" value="ENSCSAVG00000002325.1"/>
</dbReference>
<reference evidence="2" key="2">
    <citation type="submission" date="2025-08" db="UniProtKB">
        <authorList>
            <consortium name="Ensembl"/>
        </authorList>
    </citation>
    <scope>IDENTIFICATION</scope>
</reference>
<keyword evidence="3" id="KW-1185">Reference proteome</keyword>
<accession>H2YF31</accession>
<dbReference type="PANTHER" id="PTHR18949:SF3">
    <property type="entry name" value="CALDESMON"/>
    <property type="match status" value="1"/>
</dbReference>
<proteinExistence type="predicted"/>
<dbReference type="HOGENOM" id="CLU_1708239_0_0_1"/>
<dbReference type="AlphaFoldDB" id="H2YF31"/>
<sequence>ADIKVDFSSRKNKYLETLQQSGGGVKKAESPVGIKTGVANRLNKWEKGEVGTKSPLEKQKSKGDLPASGVGDRLKKWETTVATDTSSKSPASKASVRVTTDVSNRKNLWESKASSVEPSEVKQSTSPKYEASSESDRDEPEQRPPPARYSHSEG</sequence>
<evidence type="ECO:0000313" key="2">
    <source>
        <dbReference type="Ensembl" id="ENSCSAVP00000003929.1"/>
    </source>
</evidence>
<feature type="compositionally biased region" description="Polar residues" evidence="1">
    <location>
        <begin position="110"/>
        <end position="127"/>
    </location>
</feature>
<dbReference type="Proteomes" id="UP000007875">
    <property type="component" value="Unassembled WGS sequence"/>
</dbReference>
<protein>
    <submittedName>
        <fullName evidence="2">Uncharacterized protein</fullName>
    </submittedName>
</protein>
<evidence type="ECO:0000256" key="1">
    <source>
        <dbReference type="SAM" id="MobiDB-lite"/>
    </source>
</evidence>
<evidence type="ECO:0000313" key="3">
    <source>
        <dbReference type="Proteomes" id="UP000007875"/>
    </source>
</evidence>
<dbReference type="InParanoid" id="H2YF31"/>
<feature type="compositionally biased region" description="Polar residues" evidence="1">
    <location>
        <begin position="80"/>
        <end position="102"/>
    </location>
</feature>
<feature type="compositionally biased region" description="Basic and acidic residues" evidence="1">
    <location>
        <begin position="45"/>
        <end position="63"/>
    </location>
</feature>